<reference evidence="7 8" key="1">
    <citation type="submission" date="2019-08" db="EMBL/GenBank/DDBJ databases">
        <title>Highly reduced genomes of protist endosymbionts show evolutionary convergence.</title>
        <authorList>
            <person name="George E."/>
            <person name="Husnik F."/>
            <person name="Tashyreva D."/>
            <person name="Prokopchuk G."/>
            <person name="Horak A."/>
            <person name="Kwong W.K."/>
            <person name="Lukes J."/>
            <person name="Keeling P.J."/>
        </authorList>
    </citation>
    <scope>NUCLEOTIDE SEQUENCE [LARGE SCALE GENOMIC DNA]</scope>
    <source>
        <strain evidence="7">1605</strain>
    </source>
</reference>
<keyword evidence="5" id="KW-0694">RNA-binding</keyword>
<dbReference type="AlphaFoldDB" id="A0A5C0UGX6"/>
<dbReference type="GO" id="GO:0006412">
    <property type="term" value="P:translation"/>
    <property type="evidence" value="ECO:0007669"/>
    <property type="project" value="InterPro"/>
</dbReference>
<dbReference type="InterPro" id="IPR047867">
    <property type="entry name" value="Ribosomal_uL22_bac/org-type"/>
</dbReference>
<gene>
    <name evidence="7" type="ORF">FZC35_02835</name>
</gene>
<keyword evidence="5" id="KW-0699">rRNA-binding</keyword>
<sequence>MNRQMLISRFAIAESNKIYGKSFCFQMIARSMRGEDAYKISGALDYMPGKYARVMKKLVDSAISNAINKGIDGSLVIDEILIGRGKYLKRIEFKGRGRVGSKWRPFSNIKVVLKNV</sequence>
<name>A0A5C0UGX6_9PROT</name>
<dbReference type="EMBL" id="CP043315">
    <property type="protein sequence ID" value="QEK38284.1"/>
    <property type="molecule type" value="Genomic_DNA"/>
</dbReference>
<evidence type="ECO:0000313" key="8">
    <source>
        <dbReference type="Proteomes" id="UP000325155"/>
    </source>
</evidence>
<evidence type="ECO:0000256" key="2">
    <source>
        <dbReference type="ARBA" id="ARBA00022980"/>
    </source>
</evidence>
<keyword evidence="2 4" id="KW-0689">Ribosomal protein</keyword>
<dbReference type="PANTHER" id="PTHR13501:SF8">
    <property type="entry name" value="LARGE RIBOSOMAL SUBUNIT PROTEIN UL22M"/>
    <property type="match status" value="1"/>
</dbReference>
<proteinExistence type="inferred from homology"/>
<evidence type="ECO:0000313" key="7">
    <source>
        <dbReference type="EMBL" id="QEK38284.1"/>
    </source>
</evidence>
<dbReference type="InterPro" id="IPR036394">
    <property type="entry name" value="Ribosomal_uL22_sf"/>
</dbReference>
<evidence type="ECO:0000256" key="5">
    <source>
        <dbReference type="RuleBase" id="RU004006"/>
    </source>
</evidence>
<dbReference type="OrthoDB" id="9805969at2"/>
<dbReference type="GO" id="GO:0003735">
    <property type="term" value="F:structural constituent of ribosome"/>
    <property type="evidence" value="ECO:0007669"/>
    <property type="project" value="InterPro"/>
</dbReference>
<evidence type="ECO:0000256" key="6">
    <source>
        <dbReference type="RuleBase" id="RU004008"/>
    </source>
</evidence>
<dbReference type="GO" id="GO:0019843">
    <property type="term" value="F:rRNA binding"/>
    <property type="evidence" value="ECO:0007669"/>
    <property type="project" value="UniProtKB-KW"/>
</dbReference>
<keyword evidence="3 4" id="KW-0687">Ribonucleoprotein</keyword>
<keyword evidence="8" id="KW-1185">Reference proteome</keyword>
<dbReference type="InterPro" id="IPR001063">
    <property type="entry name" value="Ribosomal_uL22"/>
</dbReference>
<dbReference type="GO" id="GO:0015934">
    <property type="term" value="C:large ribosomal subunit"/>
    <property type="evidence" value="ECO:0007669"/>
    <property type="project" value="InterPro"/>
</dbReference>
<dbReference type="Gene3D" id="3.90.470.10">
    <property type="entry name" value="Ribosomal protein L22/L17"/>
    <property type="match status" value="1"/>
</dbReference>
<dbReference type="RefSeq" id="WP_148981131.1">
    <property type="nucleotide sequence ID" value="NZ_CP043315.1"/>
</dbReference>
<dbReference type="Pfam" id="PF00237">
    <property type="entry name" value="Ribosomal_L22"/>
    <property type="match status" value="1"/>
</dbReference>
<evidence type="ECO:0000256" key="1">
    <source>
        <dbReference type="ARBA" id="ARBA00009451"/>
    </source>
</evidence>
<evidence type="ECO:0000256" key="4">
    <source>
        <dbReference type="RuleBase" id="RU004005"/>
    </source>
</evidence>
<organism evidence="7 8">
    <name type="scientific">Candidatus Cytomitobacter indipagum</name>
    <dbReference type="NCBI Taxonomy" id="2601575"/>
    <lineage>
        <taxon>Bacteria</taxon>
        <taxon>Pseudomonadati</taxon>
        <taxon>Pseudomonadota</taxon>
        <taxon>Alphaproteobacteria</taxon>
        <taxon>Holosporales</taxon>
        <taxon>Holosporaceae</taxon>
        <taxon>Candidatus Cytomitobacter</taxon>
    </lineage>
</organism>
<protein>
    <recommendedName>
        <fullName evidence="6">50S ribosomal protein L22</fullName>
    </recommendedName>
</protein>
<comment type="function">
    <text evidence="6">This protein binds specifically to 23S rRNA; its binding is stimulated by other ribosomal proteins, e.g., L4, L17, and L20. It is important during the early stages of 50S assembly. It makes multiple contacts with different domains of the 23S rRNA in the assembled 50S subunit and ribosome.</text>
</comment>
<dbReference type="PANTHER" id="PTHR13501">
    <property type="entry name" value="CHLOROPLAST 50S RIBOSOMAL PROTEIN L22-RELATED"/>
    <property type="match status" value="1"/>
</dbReference>
<dbReference type="KEGG" id="cip:FZC35_02835"/>
<comment type="similarity">
    <text evidence="1 4">Belongs to the universal ribosomal protein uL22 family.</text>
</comment>
<accession>A0A5C0UGX6</accession>
<comment type="subunit">
    <text evidence="5">Part of the 50S ribosomal subunit.</text>
</comment>
<dbReference type="Proteomes" id="UP000325155">
    <property type="component" value="Chromosome"/>
</dbReference>
<evidence type="ECO:0000256" key="3">
    <source>
        <dbReference type="ARBA" id="ARBA00023274"/>
    </source>
</evidence>
<dbReference type="SUPFAM" id="SSF54843">
    <property type="entry name" value="Ribosomal protein L22"/>
    <property type="match status" value="1"/>
</dbReference>